<dbReference type="Pfam" id="PF00953">
    <property type="entry name" value="Glycos_transf_4"/>
    <property type="match status" value="1"/>
</dbReference>
<evidence type="ECO:0000256" key="2">
    <source>
        <dbReference type="ARBA" id="ARBA00022475"/>
    </source>
</evidence>
<dbReference type="Proteomes" id="UP000198881">
    <property type="component" value="Unassembled WGS sequence"/>
</dbReference>
<dbReference type="AlphaFoldDB" id="A0A1I7MEE9"/>
<keyword evidence="3 9" id="KW-0808">Transferase</keyword>
<feature type="transmembrane region" description="Helical" evidence="8">
    <location>
        <begin position="47"/>
        <end position="69"/>
    </location>
</feature>
<evidence type="ECO:0000256" key="7">
    <source>
        <dbReference type="PIRSR" id="PIRSR600715-1"/>
    </source>
</evidence>
<feature type="binding site" evidence="7">
    <location>
        <position position="147"/>
    </location>
    <ligand>
        <name>Mg(2+)</name>
        <dbReference type="ChEBI" id="CHEBI:18420"/>
    </ligand>
</feature>
<keyword evidence="2" id="KW-1003">Cell membrane</keyword>
<dbReference type="InterPro" id="IPR000715">
    <property type="entry name" value="Glycosyl_transferase_4"/>
</dbReference>
<feature type="transmembrane region" description="Helical" evidence="8">
    <location>
        <begin position="75"/>
        <end position="95"/>
    </location>
</feature>
<evidence type="ECO:0000313" key="10">
    <source>
        <dbReference type="Proteomes" id="UP000198881"/>
    </source>
</evidence>
<dbReference type="PRINTS" id="PR00173">
    <property type="entry name" value="EDTRNSPORT"/>
</dbReference>
<reference evidence="9 10" key="1">
    <citation type="submission" date="2016-10" db="EMBL/GenBank/DDBJ databases">
        <authorList>
            <person name="de Groot N.N."/>
        </authorList>
    </citation>
    <scope>NUCLEOTIDE SEQUENCE [LARGE SCALE GENOMIC DNA]</scope>
    <source>
        <strain evidence="9 10">CGMCC 1.7054</strain>
    </source>
</reference>
<keyword evidence="7" id="KW-0460">Magnesium</keyword>
<evidence type="ECO:0000256" key="6">
    <source>
        <dbReference type="ARBA" id="ARBA00023136"/>
    </source>
</evidence>
<dbReference type="CDD" id="cd06854">
    <property type="entry name" value="GT_WbpL_WbcO_like"/>
    <property type="match status" value="1"/>
</dbReference>
<feature type="transmembrane region" description="Helical" evidence="8">
    <location>
        <begin position="179"/>
        <end position="196"/>
    </location>
</feature>
<dbReference type="GO" id="GO:0009103">
    <property type="term" value="P:lipopolysaccharide biosynthetic process"/>
    <property type="evidence" value="ECO:0007669"/>
    <property type="project" value="TreeGrafter"/>
</dbReference>
<feature type="transmembrane region" description="Helical" evidence="8">
    <location>
        <begin position="128"/>
        <end position="148"/>
    </location>
</feature>
<sequence length="330" mass="34402">MINTILLPGLLAAAVAGLSPILLRPLLGRWGVVDRPNHRSSHTQPTIRGGGVAQMLGVAVAGSVVYATFEDRLDHGISLMIVLGASLLASIVGLVEDLRGVSTLLRAAIQIIIGVVLSVFLISSSSYAMWMVPPLAIAYAAIINFTNFMDGVNGISSLYGTVVGISFACLGFINNLDWLVASGTITAAAYLVFLPWNLAPSGMFLGDVGSYLLGALTAGMAIASAVSGIHPIAAMAPLAIYLADTVSTLVRRSLRGDPIFEAHRSHTYQKLTSRGMSHLGVASTVSLLSAICGILGIAIEADLLSIAFASVLLIVLSSFYLIMPQLGKGK</sequence>
<evidence type="ECO:0000256" key="1">
    <source>
        <dbReference type="ARBA" id="ARBA00004651"/>
    </source>
</evidence>
<protein>
    <submittedName>
        <fullName evidence="9">UDP-N-acetylmuramyl pentapeptide phosphotransferase/UDP-N-acetylglucosamine-1-phosphate transferase</fullName>
    </submittedName>
</protein>
<feature type="transmembrane region" description="Helical" evidence="8">
    <location>
        <begin position="305"/>
        <end position="323"/>
    </location>
</feature>
<feature type="transmembrane region" description="Helical" evidence="8">
    <location>
        <begin position="104"/>
        <end position="122"/>
    </location>
</feature>
<evidence type="ECO:0000256" key="5">
    <source>
        <dbReference type="ARBA" id="ARBA00022989"/>
    </source>
</evidence>
<dbReference type="GO" id="GO:0046872">
    <property type="term" value="F:metal ion binding"/>
    <property type="evidence" value="ECO:0007669"/>
    <property type="project" value="UniProtKB-KW"/>
</dbReference>
<comment type="cofactor">
    <cofactor evidence="7">
        <name>Mg(2+)</name>
        <dbReference type="ChEBI" id="CHEBI:18420"/>
    </cofactor>
</comment>
<evidence type="ECO:0000256" key="3">
    <source>
        <dbReference type="ARBA" id="ARBA00022679"/>
    </source>
</evidence>
<dbReference type="EMBL" id="FPCG01000001">
    <property type="protein sequence ID" value="SFV20180.1"/>
    <property type="molecule type" value="Genomic_DNA"/>
</dbReference>
<dbReference type="GO" id="GO:0016780">
    <property type="term" value="F:phosphotransferase activity, for other substituted phosphate groups"/>
    <property type="evidence" value="ECO:0007669"/>
    <property type="project" value="InterPro"/>
</dbReference>
<evidence type="ECO:0000256" key="8">
    <source>
        <dbReference type="SAM" id="Phobius"/>
    </source>
</evidence>
<accession>A0A1I7MEE9</accession>
<dbReference type="PANTHER" id="PTHR22926">
    <property type="entry name" value="PHOSPHO-N-ACETYLMURAMOYL-PENTAPEPTIDE-TRANSFERASE"/>
    <property type="match status" value="1"/>
</dbReference>
<keyword evidence="10" id="KW-1185">Reference proteome</keyword>
<organism evidence="9 10">
    <name type="scientific">Micrococcus terreus</name>
    <dbReference type="NCBI Taxonomy" id="574650"/>
    <lineage>
        <taxon>Bacteria</taxon>
        <taxon>Bacillati</taxon>
        <taxon>Actinomycetota</taxon>
        <taxon>Actinomycetes</taxon>
        <taxon>Micrococcales</taxon>
        <taxon>Micrococcaceae</taxon>
        <taxon>Micrococcus</taxon>
    </lineage>
</organism>
<dbReference type="OrthoDB" id="9783652at2"/>
<dbReference type="STRING" id="574650.SAMN04487966_101197"/>
<evidence type="ECO:0000256" key="4">
    <source>
        <dbReference type="ARBA" id="ARBA00022692"/>
    </source>
</evidence>
<feature type="transmembrane region" description="Helical" evidence="8">
    <location>
        <begin position="6"/>
        <end position="27"/>
    </location>
</feature>
<keyword evidence="7" id="KW-0479">Metal-binding</keyword>
<keyword evidence="4 8" id="KW-0812">Transmembrane</keyword>
<dbReference type="PANTHER" id="PTHR22926:SF3">
    <property type="entry name" value="UNDECAPRENYL-PHOSPHATE ALPHA-N-ACETYLGLUCOSAMINYL 1-PHOSPHATE TRANSFERASE"/>
    <property type="match status" value="1"/>
</dbReference>
<keyword evidence="5 8" id="KW-1133">Transmembrane helix</keyword>
<evidence type="ECO:0000313" key="9">
    <source>
        <dbReference type="EMBL" id="SFV20180.1"/>
    </source>
</evidence>
<proteinExistence type="predicted"/>
<dbReference type="GO" id="GO:0071555">
    <property type="term" value="P:cell wall organization"/>
    <property type="evidence" value="ECO:0007669"/>
    <property type="project" value="TreeGrafter"/>
</dbReference>
<feature type="transmembrane region" description="Helical" evidence="8">
    <location>
        <begin position="155"/>
        <end position="173"/>
    </location>
</feature>
<dbReference type="GO" id="GO:0005886">
    <property type="term" value="C:plasma membrane"/>
    <property type="evidence" value="ECO:0007669"/>
    <property type="project" value="UniProtKB-SubCell"/>
</dbReference>
<feature type="binding site" evidence="7">
    <location>
        <position position="207"/>
    </location>
    <ligand>
        <name>Mg(2+)</name>
        <dbReference type="ChEBI" id="CHEBI:18420"/>
    </ligand>
</feature>
<dbReference type="GO" id="GO:0044038">
    <property type="term" value="P:cell wall macromolecule biosynthetic process"/>
    <property type="evidence" value="ECO:0007669"/>
    <property type="project" value="TreeGrafter"/>
</dbReference>
<gene>
    <name evidence="9" type="ORF">SAMN04487966_101197</name>
</gene>
<comment type="subcellular location">
    <subcellularLocation>
        <location evidence="1">Cell membrane</location>
        <topology evidence="1">Multi-pass membrane protein</topology>
    </subcellularLocation>
</comment>
<feature type="transmembrane region" description="Helical" evidence="8">
    <location>
        <begin position="279"/>
        <end position="299"/>
    </location>
</feature>
<name>A0A1I7MEE9_9MICC</name>
<keyword evidence="6 8" id="KW-0472">Membrane</keyword>